<comment type="caution">
    <text evidence="6">The sequence shown here is derived from an EMBL/GenBank/DDBJ whole genome shotgun (WGS) entry which is preliminary data.</text>
</comment>
<feature type="coiled-coil region" evidence="3">
    <location>
        <begin position="155"/>
        <end position="200"/>
    </location>
</feature>
<sequence length="224" mass="24820">MAMRAVALLSLISGVSAQAVELTEKNFDNLVFNSGKAGFVKFFAPWCGHCKKMKPDWDRLGEEFEDSKKVIIGDVDCTSPGGKPLCERFGTQGFPTIMYFNPPDQEGESYDGERSFDALNKFATTNLGPMCSVDNLAKCSKQQKAELQPYLDTPVEELEEQLAQMKTKLATAQKEHDDLLAALQQQYKESDEKTKALKAELTPKIKLTKAAIPAKKDASNKDEV</sequence>
<evidence type="ECO:0000256" key="4">
    <source>
        <dbReference type="SAM" id="SignalP"/>
    </source>
</evidence>
<evidence type="ECO:0000259" key="5">
    <source>
        <dbReference type="PROSITE" id="PS51352"/>
    </source>
</evidence>
<evidence type="ECO:0000256" key="3">
    <source>
        <dbReference type="SAM" id="Coils"/>
    </source>
</evidence>
<dbReference type="PRINTS" id="PR00421">
    <property type="entry name" value="THIOREDOXIN"/>
</dbReference>
<proteinExistence type="inferred from homology"/>
<protein>
    <recommendedName>
        <fullName evidence="5">Thioredoxin domain-containing protein</fullName>
    </recommendedName>
</protein>
<feature type="chain" id="PRO_5044214909" description="Thioredoxin domain-containing protein" evidence="4">
    <location>
        <begin position="18"/>
        <end position="224"/>
    </location>
</feature>
<dbReference type="PROSITE" id="PS51352">
    <property type="entry name" value="THIOREDOXIN_2"/>
    <property type="match status" value="1"/>
</dbReference>
<dbReference type="PROSITE" id="PS00194">
    <property type="entry name" value="THIOREDOXIN_1"/>
    <property type="match status" value="1"/>
</dbReference>
<keyword evidence="3" id="KW-0175">Coiled coil</keyword>
<dbReference type="Pfam" id="PF00085">
    <property type="entry name" value="Thioredoxin"/>
    <property type="match status" value="1"/>
</dbReference>
<dbReference type="PANTHER" id="PTHR45672">
    <property type="entry name" value="PROTEIN DISULFIDE-ISOMERASE C17H9.14C-RELATED"/>
    <property type="match status" value="1"/>
</dbReference>
<comment type="similarity">
    <text evidence="1">Belongs to the protein disulfide isomerase family.</text>
</comment>
<dbReference type="InterPro" id="IPR051063">
    <property type="entry name" value="PDI"/>
</dbReference>
<dbReference type="InterPro" id="IPR036249">
    <property type="entry name" value="Thioredoxin-like_sf"/>
</dbReference>
<feature type="signal peptide" evidence="4">
    <location>
        <begin position="1"/>
        <end position="17"/>
    </location>
</feature>
<reference evidence="6 7" key="1">
    <citation type="journal article" date="2024" name="Science">
        <title>Giant polyketide synthase enzymes in the biosynthesis of giant marine polyether toxins.</title>
        <authorList>
            <person name="Fallon T.R."/>
            <person name="Shende V.V."/>
            <person name="Wierzbicki I.H."/>
            <person name="Pendleton A.L."/>
            <person name="Watervoot N.F."/>
            <person name="Auber R.P."/>
            <person name="Gonzalez D.J."/>
            <person name="Wisecaver J.H."/>
            <person name="Moore B.S."/>
        </authorList>
    </citation>
    <scope>NUCLEOTIDE SEQUENCE [LARGE SCALE GENOMIC DNA]</scope>
    <source>
        <strain evidence="6 7">12B1</strain>
    </source>
</reference>
<dbReference type="AlphaFoldDB" id="A0AB34JWW3"/>
<name>A0AB34JWW3_PRYPA</name>
<dbReference type="InterPro" id="IPR017937">
    <property type="entry name" value="Thioredoxin_CS"/>
</dbReference>
<accession>A0AB34JWW3</accession>
<evidence type="ECO:0000313" key="7">
    <source>
        <dbReference type="Proteomes" id="UP001515480"/>
    </source>
</evidence>
<dbReference type="Gene3D" id="3.40.30.10">
    <property type="entry name" value="Glutaredoxin"/>
    <property type="match status" value="1"/>
</dbReference>
<dbReference type="Proteomes" id="UP001515480">
    <property type="component" value="Unassembled WGS sequence"/>
</dbReference>
<feature type="domain" description="Thioredoxin" evidence="5">
    <location>
        <begin position="6"/>
        <end position="128"/>
    </location>
</feature>
<evidence type="ECO:0000313" key="6">
    <source>
        <dbReference type="EMBL" id="KAL1526395.1"/>
    </source>
</evidence>
<keyword evidence="7" id="KW-1185">Reference proteome</keyword>
<dbReference type="GO" id="GO:0006457">
    <property type="term" value="P:protein folding"/>
    <property type="evidence" value="ECO:0007669"/>
    <property type="project" value="TreeGrafter"/>
</dbReference>
<dbReference type="InterPro" id="IPR013766">
    <property type="entry name" value="Thioredoxin_domain"/>
</dbReference>
<dbReference type="EMBL" id="JBGBPQ010000003">
    <property type="protein sequence ID" value="KAL1526395.1"/>
    <property type="molecule type" value="Genomic_DNA"/>
</dbReference>
<evidence type="ECO:0000256" key="2">
    <source>
        <dbReference type="ARBA" id="ARBA00022729"/>
    </source>
</evidence>
<dbReference type="PANTHER" id="PTHR45672:SF3">
    <property type="entry name" value="THIOREDOXIN DOMAIN-CONTAINING PROTEIN 5"/>
    <property type="match status" value="1"/>
</dbReference>
<dbReference type="SUPFAM" id="SSF52833">
    <property type="entry name" value="Thioredoxin-like"/>
    <property type="match status" value="1"/>
</dbReference>
<organism evidence="6 7">
    <name type="scientific">Prymnesium parvum</name>
    <name type="common">Toxic golden alga</name>
    <dbReference type="NCBI Taxonomy" id="97485"/>
    <lineage>
        <taxon>Eukaryota</taxon>
        <taxon>Haptista</taxon>
        <taxon>Haptophyta</taxon>
        <taxon>Prymnesiophyceae</taxon>
        <taxon>Prymnesiales</taxon>
        <taxon>Prymnesiaceae</taxon>
        <taxon>Prymnesium</taxon>
    </lineage>
</organism>
<evidence type="ECO:0000256" key="1">
    <source>
        <dbReference type="ARBA" id="ARBA00006347"/>
    </source>
</evidence>
<dbReference type="GO" id="GO:0003756">
    <property type="term" value="F:protein disulfide isomerase activity"/>
    <property type="evidence" value="ECO:0007669"/>
    <property type="project" value="TreeGrafter"/>
</dbReference>
<dbReference type="GO" id="GO:0005783">
    <property type="term" value="C:endoplasmic reticulum"/>
    <property type="evidence" value="ECO:0007669"/>
    <property type="project" value="TreeGrafter"/>
</dbReference>
<gene>
    <name evidence="6" type="ORF">AB1Y20_015108</name>
</gene>
<keyword evidence="2 4" id="KW-0732">Signal</keyword>